<dbReference type="GO" id="GO:0039660">
    <property type="term" value="F:structural constituent of virion"/>
    <property type="evidence" value="ECO:0007669"/>
    <property type="project" value="UniProtKB-KW"/>
</dbReference>
<keyword evidence="30" id="KW-0511">Multifunctional enzyme</keyword>
<keyword evidence="24" id="KW-0229">DNA integration</keyword>
<dbReference type="SUPFAM" id="SSF47353">
    <property type="entry name" value="Retrovirus capsid dimerization domain-like"/>
    <property type="match status" value="1"/>
</dbReference>
<evidence type="ECO:0000256" key="24">
    <source>
        <dbReference type="ARBA" id="ARBA00022908"/>
    </source>
</evidence>
<dbReference type="Pfam" id="PF00078">
    <property type="entry name" value="RVT_1"/>
    <property type="match status" value="1"/>
</dbReference>
<keyword evidence="17" id="KW-0688">Ribosomal frameshifting</keyword>
<keyword evidence="18" id="KW-0255">Endonuclease</keyword>
<dbReference type="InterPro" id="IPR012337">
    <property type="entry name" value="RNaseH-like_sf"/>
</dbReference>
<feature type="domain" description="Reverse transcriptase" evidence="40">
    <location>
        <begin position="587"/>
        <end position="777"/>
    </location>
</feature>
<dbReference type="SUPFAM" id="SSF57756">
    <property type="entry name" value="Retrovirus zinc finger-like domains"/>
    <property type="match status" value="1"/>
</dbReference>
<dbReference type="InterPro" id="IPR036875">
    <property type="entry name" value="Znf_CCHC_sf"/>
</dbReference>
<evidence type="ECO:0000256" key="3">
    <source>
        <dbReference type="ARBA" id="ARBA00003230"/>
    </source>
</evidence>
<evidence type="ECO:0000256" key="2">
    <source>
        <dbReference type="ARBA" id="ARBA00002374"/>
    </source>
</evidence>
<keyword evidence="10" id="KW-1198">Viral budding</keyword>
<keyword evidence="32" id="KW-1160">Virus entry into host cell</keyword>
<dbReference type="Gene3D" id="3.30.70.270">
    <property type="match status" value="2"/>
</dbReference>
<dbReference type="GO" id="GO:0039702">
    <property type="term" value="P:viral budding via host ESCRT complex"/>
    <property type="evidence" value="ECO:0007669"/>
    <property type="project" value="UniProtKB-KW"/>
</dbReference>
<evidence type="ECO:0000256" key="34">
    <source>
        <dbReference type="ARBA" id="ARBA00037500"/>
    </source>
</evidence>
<dbReference type="SUPFAM" id="SSF47943">
    <property type="entry name" value="Retrovirus capsid protein, N-terminal core domain"/>
    <property type="match status" value="1"/>
</dbReference>
<evidence type="ECO:0000256" key="16">
    <source>
        <dbReference type="ARBA" id="ARBA00022737"/>
    </source>
</evidence>
<evidence type="ECO:0000256" key="13">
    <source>
        <dbReference type="ARBA" id="ARBA00022707"/>
    </source>
</evidence>
<sequence length="1417" mass="156736">MGNSPSYNPPAGISPSDWLNLLQSAQRLNPRPSPSDFTDLKNYIHWFHKTQKKPWTFTSGGPTSCPPGRFGRVPLVLATLNEVLSNDGGAPGASAPEEQPPPYDPPAILPIISEGNRNRHRAWALRELQDIKKEIENKAPGSQVWIQTLRLAILQADPTPADLEQLCQYIASPVDQTAHMTSLTAAIAAAEAANTLQGFNPQNGTLTQQSAQPNAGDLRSQYQNLWLQAWKNLPTRPSVQPWSTIVQGPAESYVEFVNRLQISLADNLPDGVPKEPIIDSLSYANANKECQQILQGRGLVAAPVGQKLQACAHWAPKMKQPAILVHTPGPKMPGPRQPAPKRPPPGPCYRCLKEGHWARDCPTKATGPPPGPCPICKDPSHWKRDCPTLKSKKLIEGGLSAPQTITPITDSLSEAELECLLSIPLARSRPSVAVYLSGPWLQPSQNQALMLVDTGAENTVLPQNWLVRDYPRIPAAVLGAGGVSRNRYNWLQGPLTLALKPEGPFITIPKILVDTFDKWQILGRDVLSRLQASISIPEEVRPPVVGVLDAPPSHIGLEHLPPPPEVPQFPLNLERLQALQDLVHRSLEAGYISPWDGPGNNPVFPVRKPNGAWRFVHDLRATNALTKPIPALSPGPPDLTAIPTHLPHIICLDLKDAFFQIPVEDRFRSYFAFTLPTPGGLQPHRRFAWRVLPQGFINSPALFERALQEPLRQVSAAFSQSLLVSYMDDILIASPTEEQRSQCYQALAARLRDLGFQVASEKTRQTPSPVPFLGQMVHEQIVTYQSLPTLQISSPISLHQLQAVLGDLQWVSRGTPTTRRPLQLLYSSLKGIDDPRAIIQLSPEQLQGIAELRQALSHNARSRYNEQEPLLAYVHLTRAGSTLVLFQKGAQFPLAYLQTPLTDNQASPWGLLLLLGCQYLQTQALSSYAKPILKYYHNLPKTSLDNWIQSSEDPRVQELLQLWPQISSQGIQPPGPWKTLITRAEVFLTPQFSPDPIPAALCLFSDGATGRGAYCLWKDHLLDFQAVPAPESAQKGELAGLLAGLAAAPPEPVNIWVDSKYLYSLLRTLVLGAWLQPDPVPSYALLYKSLLRHPTIFVGHVRSHSSASHPIASLNNYVDQLLPLETPEQWHKLTHCNSRALSRWPNPRISAWDPRSPATLCETCQKLNPTGGGKMRTIQRGWAPNHIWQADITHYKYKQFTYALHVFVDTYSGATHASAKRGLTTQMTIEGLLEAIVHLGRPKKLNTDQGANYTSKTFVRFCQQFGVSLSHHVPYNPTSSGLVERTNGLLKLLLSKYHLDEPHLPMTQALSRALWTHNQINLLPILKTRWELHHSPPLAVISEGGETPKGSDKLFLYKLPGQNNRRWLGPLPALVEASGGALLATDPPVWVPWRLLKAFKCLKNDGPEDAHNRSSDG</sequence>
<evidence type="ECO:0000256" key="11">
    <source>
        <dbReference type="ARBA" id="ARBA00022679"/>
    </source>
</evidence>
<dbReference type="PROSITE" id="PS50879">
    <property type="entry name" value="RNASE_H_1"/>
    <property type="match status" value="1"/>
</dbReference>
<evidence type="ECO:0000256" key="20">
    <source>
        <dbReference type="ARBA" id="ARBA00022801"/>
    </source>
</evidence>
<feature type="domain" description="CCHC-type" evidence="38">
    <location>
        <begin position="348"/>
        <end position="362"/>
    </location>
</feature>
<dbReference type="InterPro" id="IPR043128">
    <property type="entry name" value="Rev_trsase/Diguanyl_cyclase"/>
</dbReference>
<evidence type="ECO:0000256" key="33">
    <source>
        <dbReference type="ARBA" id="ARBA00023311"/>
    </source>
</evidence>
<dbReference type="Pfam" id="PF00607">
    <property type="entry name" value="Gag_p24"/>
    <property type="match status" value="1"/>
</dbReference>
<keyword evidence="9" id="KW-1188">Viral release from host cell</keyword>
<keyword evidence="25" id="KW-0695">RNA-directed DNA polymerase</keyword>
<feature type="domain" description="Integrase catalytic" evidence="42">
    <location>
        <begin position="1180"/>
        <end position="1344"/>
    </location>
</feature>
<evidence type="ECO:0000256" key="18">
    <source>
        <dbReference type="ARBA" id="ARBA00022759"/>
    </source>
</evidence>
<proteinExistence type="predicted"/>
<keyword evidence="26" id="KW-0543">Viral nucleoprotein</keyword>
<keyword evidence="27" id="KW-0238">DNA-binding</keyword>
<feature type="DNA-binding region" description="Integrase-type" evidence="37">
    <location>
        <begin position="1353"/>
        <end position="1401"/>
    </location>
</feature>
<evidence type="ECO:0000259" key="38">
    <source>
        <dbReference type="PROSITE" id="PS50158"/>
    </source>
</evidence>
<dbReference type="InterPro" id="IPR008919">
    <property type="entry name" value="Retrov_capsid_N"/>
</dbReference>
<evidence type="ECO:0000256" key="30">
    <source>
        <dbReference type="ARBA" id="ARBA00023268"/>
    </source>
</evidence>
<comment type="subunit">
    <text evidence="35">Homodimer; further assembles as homohexamers.</text>
</comment>
<dbReference type="SUPFAM" id="SSF53098">
    <property type="entry name" value="Ribonuclease H-like"/>
    <property type="match status" value="1"/>
</dbReference>
<keyword evidence="19 36" id="KW-0863">Zinc-finger</keyword>
<keyword evidence="7" id="KW-0167">Capsid protein</keyword>
<dbReference type="GO" id="GO:0019013">
    <property type="term" value="C:viral nucleocapsid"/>
    <property type="evidence" value="ECO:0007669"/>
    <property type="project" value="UniProtKB-KW"/>
</dbReference>
<accession>A0A089ZZS6</accession>
<dbReference type="PROSITE" id="PS50878">
    <property type="entry name" value="RT_POL"/>
    <property type="match status" value="1"/>
</dbReference>
<protein>
    <recommendedName>
        <fullName evidence="5">Gag-Pro-Pol polyprotein</fullName>
    </recommendedName>
</protein>
<comment type="function">
    <text evidence="3">Matrix protein.</text>
</comment>
<keyword evidence="31" id="KW-0449">Lipoprotein</keyword>
<keyword evidence="13" id="KW-0519">Myristate</keyword>
<dbReference type="SUPFAM" id="SSF50630">
    <property type="entry name" value="Acid proteases"/>
    <property type="match status" value="1"/>
</dbReference>
<evidence type="ECO:0000256" key="27">
    <source>
        <dbReference type="ARBA" id="ARBA00023125"/>
    </source>
</evidence>
<keyword evidence="21" id="KW-0862">Zinc</keyword>
<evidence type="ECO:0000256" key="35">
    <source>
        <dbReference type="ARBA" id="ARBA00038603"/>
    </source>
</evidence>
<dbReference type="InterPro" id="IPR045345">
    <property type="entry name" value="Gag_p24_C"/>
</dbReference>
<dbReference type="SUPFAM" id="SSF56672">
    <property type="entry name" value="DNA/RNA polymerases"/>
    <property type="match status" value="1"/>
</dbReference>
<dbReference type="GO" id="GO:0075713">
    <property type="term" value="P:establishment of integrated proviral latency"/>
    <property type="evidence" value="ECO:0007669"/>
    <property type="project" value="UniProtKB-KW"/>
</dbReference>
<dbReference type="PANTHER" id="PTHR41694:SF3">
    <property type="entry name" value="RNA-DIRECTED DNA POLYMERASE-RELATED"/>
    <property type="match status" value="1"/>
</dbReference>
<evidence type="ECO:0000256" key="1">
    <source>
        <dbReference type="ARBA" id="ARBA00001946"/>
    </source>
</evidence>
<comment type="subcellular location">
    <subcellularLocation>
        <location evidence="4">Virion</location>
    </subcellularLocation>
</comment>
<dbReference type="Gene3D" id="3.10.10.10">
    <property type="entry name" value="HIV Type 1 Reverse Transcriptase, subunit A, domain 1"/>
    <property type="match status" value="1"/>
</dbReference>
<dbReference type="InterPro" id="IPR036397">
    <property type="entry name" value="RNaseH_sf"/>
</dbReference>
<evidence type="ECO:0000256" key="23">
    <source>
        <dbReference type="ARBA" id="ARBA00022844"/>
    </source>
</evidence>
<dbReference type="SUPFAM" id="SSF47836">
    <property type="entry name" value="Retroviral matrix proteins"/>
    <property type="match status" value="1"/>
</dbReference>
<dbReference type="InterPro" id="IPR001037">
    <property type="entry name" value="Integrase_C_retrovir"/>
</dbReference>
<name>A0A089ZZS6_BLV</name>
<evidence type="ECO:0000256" key="29">
    <source>
        <dbReference type="ARBA" id="ARBA00023195"/>
    </source>
</evidence>
<evidence type="ECO:0000256" key="8">
    <source>
        <dbReference type="ARBA" id="ARBA00022581"/>
    </source>
</evidence>
<evidence type="ECO:0000256" key="32">
    <source>
        <dbReference type="ARBA" id="ARBA00023296"/>
    </source>
</evidence>
<dbReference type="InterPro" id="IPR043502">
    <property type="entry name" value="DNA/RNA_pol_sf"/>
</dbReference>
<keyword evidence="28" id="KW-0233">DNA recombination</keyword>
<keyword evidence="14" id="KW-0540">Nuclease</keyword>
<dbReference type="PROSITE" id="PS51027">
    <property type="entry name" value="INTEGRASE_DBD"/>
    <property type="match status" value="1"/>
</dbReference>
<dbReference type="FunFam" id="1.10.375.10:FF:000005">
    <property type="entry name" value="Gag-pro-pol polyprotein"/>
    <property type="match status" value="1"/>
</dbReference>
<dbReference type="GO" id="GO:0006310">
    <property type="term" value="P:DNA recombination"/>
    <property type="evidence" value="ECO:0007669"/>
    <property type="project" value="UniProtKB-KW"/>
</dbReference>
<evidence type="ECO:0000256" key="4">
    <source>
        <dbReference type="ARBA" id="ARBA00004328"/>
    </source>
</evidence>
<dbReference type="PANTHER" id="PTHR41694">
    <property type="entry name" value="ENDOGENOUS RETROVIRUS GROUP K MEMBER POL PROTEIN"/>
    <property type="match status" value="1"/>
</dbReference>
<evidence type="ECO:0000256" key="25">
    <source>
        <dbReference type="ARBA" id="ARBA00022918"/>
    </source>
</evidence>
<evidence type="ECO:0000256" key="31">
    <source>
        <dbReference type="ARBA" id="ARBA00023288"/>
    </source>
</evidence>
<dbReference type="GO" id="GO:0004190">
    <property type="term" value="F:aspartic-type endopeptidase activity"/>
    <property type="evidence" value="ECO:0007669"/>
    <property type="project" value="InterPro"/>
</dbReference>
<evidence type="ECO:0000256" key="21">
    <source>
        <dbReference type="ARBA" id="ARBA00022833"/>
    </source>
</evidence>
<evidence type="ECO:0000256" key="28">
    <source>
        <dbReference type="ARBA" id="ARBA00023172"/>
    </source>
</evidence>
<keyword evidence="33" id="KW-0468">Viral matrix protein</keyword>
<keyword evidence="8" id="KW-0945">Host-virus interaction</keyword>
<evidence type="ECO:0000256" key="26">
    <source>
        <dbReference type="ARBA" id="ARBA00023086"/>
    </source>
</evidence>
<evidence type="ECO:0000256" key="12">
    <source>
        <dbReference type="ARBA" id="ARBA00022695"/>
    </source>
</evidence>
<dbReference type="InterPro" id="IPR001584">
    <property type="entry name" value="Integrase_cat-core"/>
</dbReference>
<comment type="cofactor">
    <cofactor evidence="1">
        <name>Mg(2+)</name>
        <dbReference type="ChEBI" id="CHEBI:18420"/>
    </cofactor>
</comment>
<gene>
    <name evidence="44" type="primary">gag-pro-pol</name>
</gene>
<evidence type="ECO:0000259" key="43">
    <source>
        <dbReference type="PROSITE" id="PS51027"/>
    </source>
</evidence>
<dbReference type="EMBL" id="AB934282">
    <property type="protein sequence ID" value="BAP46809.1"/>
    <property type="molecule type" value="Genomic_DNA"/>
</dbReference>
<dbReference type="Pfam" id="PF00075">
    <property type="entry name" value="RNase_H"/>
    <property type="match status" value="1"/>
</dbReference>
<dbReference type="FunFam" id="4.10.60.10:FF:000119">
    <property type="entry name" value="Gag polyprotein"/>
    <property type="match status" value="1"/>
</dbReference>
<evidence type="ECO:0000259" key="42">
    <source>
        <dbReference type="PROSITE" id="PS50994"/>
    </source>
</evidence>
<keyword evidence="12" id="KW-0548">Nucleotidyltransferase</keyword>
<dbReference type="InterPro" id="IPR002156">
    <property type="entry name" value="RNaseH_domain"/>
</dbReference>
<dbReference type="GO" id="GO:0006508">
    <property type="term" value="P:proteolysis"/>
    <property type="evidence" value="ECO:0007669"/>
    <property type="project" value="InterPro"/>
</dbReference>
<dbReference type="GO" id="GO:0003964">
    <property type="term" value="F:RNA-directed DNA polymerase activity"/>
    <property type="evidence" value="ECO:0007669"/>
    <property type="project" value="UniProtKB-KW"/>
</dbReference>
<dbReference type="InterPro" id="IPR021109">
    <property type="entry name" value="Peptidase_aspartic_dom_sf"/>
</dbReference>
<keyword evidence="11" id="KW-0808">Transferase</keyword>
<evidence type="ECO:0000256" key="37">
    <source>
        <dbReference type="PROSITE-ProRule" id="PRU00506"/>
    </source>
</evidence>
<dbReference type="Gene3D" id="1.10.375.10">
    <property type="entry name" value="Human Immunodeficiency Virus Type 1 Capsid Protein"/>
    <property type="match status" value="1"/>
</dbReference>
<dbReference type="InterPro" id="IPR001878">
    <property type="entry name" value="Znf_CCHC"/>
</dbReference>
<evidence type="ECO:0000259" key="40">
    <source>
        <dbReference type="PROSITE" id="PS50878"/>
    </source>
</evidence>
<keyword evidence="22" id="KW-0460">Magnesium</keyword>
<organismHost>
    <name type="scientific">Bos taurus</name>
    <name type="common">Bovine</name>
    <dbReference type="NCBI Taxonomy" id="9913"/>
</organismHost>
<evidence type="ECO:0000256" key="5">
    <source>
        <dbReference type="ARBA" id="ARBA00021895"/>
    </source>
</evidence>
<evidence type="ECO:0000256" key="19">
    <source>
        <dbReference type="ARBA" id="ARBA00022771"/>
    </source>
</evidence>
<dbReference type="GO" id="GO:0035613">
    <property type="term" value="F:RNA stem-loop binding"/>
    <property type="evidence" value="ECO:0007669"/>
    <property type="project" value="TreeGrafter"/>
</dbReference>
<dbReference type="PROSITE" id="PS50994">
    <property type="entry name" value="INTEGRASE"/>
    <property type="match status" value="1"/>
</dbReference>
<dbReference type="GO" id="GO:0046718">
    <property type="term" value="P:symbiont entry into host cell"/>
    <property type="evidence" value="ECO:0007669"/>
    <property type="project" value="UniProtKB-KW"/>
</dbReference>
<keyword evidence="29" id="KW-1179">Viral genome integration</keyword>
<dbReference type="PROSITE" id="PS50175">
    <property type="entry name" value="ASP_PROT_RETROV"/>
    <property type="match status" value="1"/>
</dbReference>
<evidence type="ECO:0000256" key="6">
    <source>
        <dbReference type="ARBA" id="ARBA00022462"/>
    </source>
</evidence>
<dbReference type="GO" id="GO:0008270">
    <property type="term" value="F:zinc ion binding"/>
    <property type="evidence" value="ECO:0007669"/>
    <property type="project" value="UniProtKB-KW"/>
</dbReference>
<dbReference type="GO" id="GO:0015074">
    <property type="term" value="P:DNA integration"/>
    <property type="evidence" value="ECO:0007669"/>
    <property type="project" value="UniProtKB-KW"/>
</dbReference>
<evidence type="ECO:0000256" key="36">
    <source>
        <dbReference type="PROSITE-ProRule" id="PRU00047"/>
    </source>
</evidence>
<dbReference type="Pfam" id="PF19317">
    <property type="entry name" value="Gag_p24_C"/>
    <property type="match status" value="1"/>
</dbReference>
<dbReference type="PROSITE" id="PS50158">
    <property type="entry name" value="ZF_CCHC"/>
    <property type="match status" value="1"/>
</dbReference>
<evidence type="ECO:0000259" key="39">
    <source>
        <dbReference type="PROSITE" id="PS50175"/>
    </source>
</evidence>
<evidence type="ECO:0000259" key="41">
    <source>
        <dbReference type="PROSITE" id="PS50879"/>
    </source>
</evidence>
<keyword evidence="16" id="KW-0677">Repeat</keyword>
<feature type="domain" description="RNase H type-1" evidence="41">
    <location>
        <begin position="997"/>
        <end position="1127"/>
    </location>
</feature>
<dbReference type="InterPro" id="IPR001995">
    <property type="entry name" value="Peptidase_A2_cat"/>
</dbReference>
<evidence type="ECO:0000256" key="17">
    <source>
        <dbReference type="ARBA" id="ARBA00022758"/>
    </source>
</evidence>
<dbReference type="Gene3D" id="1.10.1200.30">
    <property type="match status" value="1"/>
</dbReference>
<dbReference type="Pfam" id="PF00665">
    <property type="entry name" value="rve"/>
    <property type="match status" value="1"/>
</dbReference>
<dbReference type="GO" id="GO:0004523">
    <property type="term" value="F:RNA-DNA hybrid ribonuclease activity"/>
    <property type="evidence" value="ECO:0007669"/>
    <property type="project" value="InterPro"/>
</dbReference>
<keyword evidence="23" id="KW-0946">Virion</keyword>
<dbReference type="Gene3D" id="4.10.60.10">
    <property type="entry name" value="Zinc finger, CCHC-type"/>
    <property type="match status" value="1"/>
</dbReference>
<dbReference type="GO" id="GO:0075523">
    <property type="term" value="P:viral translational frameshifting"/>
    <property type="evidence" value="ECO:0007669"/>
    <property type="project" value="UniProtKB-KW"/>
</dbReference>
<evidence type="ECO:0000256" key="10">
    <source>
        <dbReference type="ARBA" id="ARBA00022637"/>
    </source>
</evidence>
<dbReference type="Pfam" id="PF00098">
    <property type="entry name" value="zf-CCHC"/>
    <property type="match status" value="1"/>
</dbReference>
<dbReference type="GO" id="GO:0003677">
    <property type="term" value="F:DNA binding"/>
    <property type="evidence" value="ECO:0007669"/>
    <property type="project" value="UniProtKB-KW"/>
</dbReference>
<evidence type="ECO:0000313" key="44">
    <source>
        <dbReference type="EMBL" id="BAP46809.1"/>
    </source>
</evidence>
<dbReference type="Pfam" id="PF00077">
    <property type="entry name" value="RVP"/>
    <property type="match status" value="1"/>
</dbReference>
<feature type="domain" description="Peptidase A2" evidence="39">
    <location>
        <begin position="448"/>
        <end position="526"/>
    </location>
</feature>
<keyword evidence="15" id="KW-0479">Metal-binding</keyword>
<dbReference type="InterPro" id="IPR010999">
    <property type="entry name" value="Retrovr_matrix"/>
</dbReference>
<dbReference type="InterPro" id="IPR008916">
    <property type="entry name" value="Retrov_capsid_C"/>
</dbReference>
<keyword evidence="6" id="KW-1187">Viral budding via the host ESCRT complexes</keyword>
<dbReference type="Pfam" id="PF00552">
    <property type="entry name" value="IN_DBD_C"/>
    <property type="match status" value="1"/>
</dbReference>
<keyword evidence="20" id="KW-0378">Hydrolase</keyword>
<dbReference type="InterPro" id="IPR018061">
    <property type="entry name" value="Retropepsins"/>
</dbReference>
<dbReference type="GO" id="GO:0044826">
    <property type="term" value="P:viral genome integration into host DNA"/>
    <property type="evidence" value="ECO:0007669"/>
    <property type="project" value="UniProtKB-KW"/>
</dbReference>
<evidence type="ECO:0000256" key="7">
    <source>
        <dbReference type="ARBA" id="ARBA00022561"/>
    </source>
</evidence>
<dbReference type="InterPro" id="IPR003139">
    <property type="entry name" value="D_retro_matrix"/>
</dbReference>
<dbReference type="Gene3D" id="2.40.70.10">
    <property type="entry name" value="Acid Proteases"/>
    <property type="match status" value="1"/>
</dbReference>
<evidence type="ECO:0000256" key="14">
    <source>
        <dbReference type="ARBA" id="ARBA00022722"/>
    </source>
</evidence>
<dbReference type="Pfam" id="PF02228">
    <property type="entry name" value="Gag_p19"/>
    <property type="match status" value="1"/>
</dbReference>
<comment type="function">
    <text evidence="2">Binds strongly to viral nucleic acids and promote their aggregation. Also destabilizes the nucleic acids duplexes via highly structured zinc-binding motifs.</text>
</comment>
<dbReference type="Gene3D" id="3.30.420.10">
    <property type="entry name" value="Ribonuclease H-like superfamily/Ribonuclease H"/>
    <property type="match status" value="2"/>
</dbReference>
<evidence type="ECO:0000256" key="22">
    <source>
        <dbReference type="ARBA" id="ARBA00022842"/>
    </source>
</evidence>
<reference evidence="44" key="1">
    <citation type="submission" date="2014-05" db="EMBL/GenBank/DDBJ databases">
        <title>564 Nucleotides Deletion in Envelope Coding Region of Bovine Leukemia Virus with 6-month-old Lymphoma.</title>
        <authorList>
            <person name="Mekata H."/>
            <person name="Norimine J."/>
        </authorList>
    </citation>
    <scope>NUCLEOTIDE SEQUENCE</scope>
</reference>
<organism evidence="44">
    <name type="scientific">Bovine leukemia virus</name>
    <name type="common">BLV</name>
    <dbReference type="NCBI Taxonomy" id="11901"/>
    <lineage>
        <taxon>Viruses</taxon>
        <taxon>Riboviria</taxon>
        <taxon>Pararnavirae</taxon>
        <taxon>Artverviricota</taxon>
        <taxon>Revtraviricetes</taxon>
        <taxon>Ortervirales</taxon>
        <taxon>Retroviridae</taxon>
        <taxon>Orthoretrovirinae</taxon>
        <taxon>Deltaretrovirus</taxon>
        <taxon>Deltaretrovirus bovleu</taxon>
    </lineage>
</organism>
<feature type="domain" description="Integrase-type" evidence="43">
    <location>
        <begin position="1353"/>
        <end position="1401"/>
    </location>
</feature>
<dbReference type="InterPro" id="IPR000477">
    <property type="entry name" value="RT_dom"/>
</dbReference>
<comment type="function">
    <text evidence="34">Forms the spherical core of the virus that encapsulates the genomic RNA-nucleocapsid complex.</text>
</comment>
<evidence type="ECO:0000256" key="9">
    <source>
        <dbReference type="ARBA" id="ARBA00022612"/>
    </source>
</evidence>
<evidence type="ECO:0000256" key="15">
    <source>
        <dbReference type="ARBA" id="ARBA00022723"/>
    </source>
</evidence>
<dbReference type="SMART" id="SM00343">
    <property type="entry name" value="ZnF_C2HC"/>
    <property type="match status" value="2"/>
</dbReference>